<dbReference type="SUPFAM" id="SSF55729">
    <property type="entry name" value="Acyl-CoA N-acyltransferases (Nat)"/>
    <property type="match status" value="1"/>
</dbReference>
<evidence type="ECO:0000313" key="1">
    <source>
        <dbReference type="EMBL" id="KAF9951717.1"/>
    </source>
</evidence>
<protein>
    <submittedName>
        <fullName evidence="1">Uncharacterized protein</fullName>
    </submittedName>
</protein>
<organism evidence="1 2">
    <name type="scientific">Mortierella alpina</name>
    <name type="common">Oleaginous fungus</name>
    <name type="synonym">Mortierella renispora</name>
    <dbReference type="NCBI Taxonomy" id="64518"/>
    <lineage>
        <taxon>Eukaryota</taxon>
        <taxon>Fungi</taxon>
        <taxon>Fungi incertae sedis</taxon>
        <taxon>Mucoromycota</taxon>
        <taxon>Mortierellomycotina</taxon>
        <taxon>Mortierellomycetes</taxon>
        <taxon>Mortierellales</taxon>
        <taxon>Mortierellaceae</taxon>
        <taxon>Mortierella</taxon>
    </lineage>
</organism>
<dbReference type="InterPro" id="IPR016181">
    <property type="entry name" value="Acyl_CoA_acyltransferase"/>
</dbReference>
<dbReference type="OrthoDB" id="2321175at2759"/>
<evidence type="ECO:0000313" key="2">
    <source>
        <dbReference type="Proteomes" id="UP000738359"/>
    </source>
</evidence>
<proteinExistence type="predicted"/>
<dbReference type="AlphaFoldDB" id="A0A9P6J077"/>
<gene>
    <name evidence="1" type="ORF">BGZ70_000885</name>
</gene>
<sequence>MTVFAPHKGPRTQRIDIGDGLVMRWSTKADADDVGTLLSEAFRWEPFGPPVPAGTVPGPNEVVRASGRRLLRGNSVVMTEYDYALVENTRAQPGECPLVACACLHAVPGYYGSVQLQYGKLEVIATHPDYRNKGLIRRLLFDMIHPASDERGDLIQFIQGIPHFYLQFGYTYAVRTGERRARIPSLDLIPKAQVGETEAFHLRTVTLADIPYLVQMSTPNRLHRDDTHLGLLFDEAYWRYTTHDVYETKQSIFDASRQTRIIVDATTGKDVGVTVSSFLGQWQWDLFTLEKGLSFLDAVFPVLRGMVTMAKDRYDDPEAPPEDSFIDHLVIDLGARHPASLILEPLVRPGDFERLYTRIPSYAQFLVRVAPVLEERLSRSALMGVSGTLCLDFFKRVQGSSGRGLQMMLERGKIVSVKDWVPPTPQERMMEVRRRLEEKGRVQVQTKEYGASLAPLSFTRLVTGEISLDQLLEQYGENSVKDAESRLLLEVLFPKVQHHFSSLWW</sequence>
<name>A0A9P6J077_MORAP</name>
<dbReference type="Proteomes" id="UP000738359">
    <property type="component" value="Unassembled WGS sequence"/>
</dbReference>
<comment type="caution">
    <text evidence="1">The sequence shown here is derived from an EMBL/GenBank/DDBJ whole genome shotgun (WGS) entry which is preliminary data.</text>
</comment>
<dbReference type="EMBL" id="JAAAHY010001183">
    <property type="protein sequence ID" value="KAF9951717.1"/>
    <property type="molecule type" value="Genomic_DNA"/>
</dbReference>
<dbReference type="Gene3D" id="3.40.630.30">
    <property type="match status" value="1"/>
</dbReference>
<reference evidence="1" key="1">
    <citation type="journal article" date="2020" name="Fungal Divers.">
        <title>Resolving the Mortierellaceae phylogeny through synthesis of multi-gene phylogenetics and phylogenomics.</title>
        <authorList>
            <person name="Vandepol N."/>
            <person name="Liber J."/>
            <person name="Desiro A."/>
            <person name="Na H."/>
            <person name="Kennedy M."/>
            <person name="Barry K."/>
            <person name="Grigoriev I.V."/>
            <person name="Miller A.N."/>
            <person name="O'Donnell K."/>
            <person name="Stajich J.E."/>
            <person name="Bonito G."/>
        </authorList>
    </citation>
    <scope>NUCLEOTIDE SEQUENCE</scope>
    <source>
        <strain evidence="1">CK1249</strain>
    </source>
</reference>
<keyword evidence="2" id="KW-1185">Reference proteome</keyword>
<dbReference type="Pfam" id="PF13527">
    <property type="entry name" value="Acetyltransf_9"/>
    <property type="match status" value="1"/>
</dbReference>
<accession>A0A9P6J077</accession>